<reference evidence="1 2" key="1">
    <citation type="submission" date="2018-03" db="EMBL/GenBank/DDBJ databases">
        <title>Genomic Encyclopedia of Archaeal and Bacterial Type Strains, Phase II (KMG-II): from individual species to whole genera.</title>
        <authorList>
            <person name="Goeker M."/>
        </authorList>
    </citation>
    <scope>NUCLEOTIDE SEQUENCE [LARGE SCALE GENOMIC DNA]</scope>
    <source>
        <strain evidence="1 2">DSM 101533</strain>
    </source>
</reference>
<dbReference type="RefSeq" id="WP_133169792.1">
    <property type="nucleotide sequence ID" value="NZ_PVTP01000016.1"/>
</dbReference>
<proteinExistence type="predicted"/>
<dbReference type="EMBL" id="PVTP01000016">
    <property type="protein sequence ID" value="PRY74639.1"/>
    <property type="molecule type" value="Genomic_DNA"/>
</dbReference>
<dbReference type="AlphaFoldDB" id="A0A2T0VTT5"/>
<organism evidence="1 2">
    <name type="scientific">Yoonia maritima</name>
    <dbReference type="NCBI Taxonomy" id="1435347"/>
    <lineage>
        <taxon>Bacteria</taxon>
        <taxon>Pseudomonadati</taxon>
        <taxon>Pseudomonadota</taxon>
        <taxon>Alphaproteobacteria</taxon>
        <taxon>Rhodobacterales</taxon>
        <taxon>Paracoccaceae</taxon>
        <taxon>Yoonia</taxon>
    </lineage>
</organism>
<name>A0A2T0VTT5_9RHOB</name>
<accession>A0A2T0VTT5</accession>
<comment type="caution">
    <text evidence="1">The sequence shown here is derived from an EMBL/GenBank/DDBJ whole genome shotgun (WGS) entry which is preliminary data.</text>
</comment>
<evidence type="ECO:0000313" key="2">
    <source>
        <dbReference type="Proteomes" id="UP000238007"/>
    </source>
</evidence>
<gene>
    <name evidence="1" type="ORF">CLV80_11621</name>
</gene>
<dbReference type="Proteomes" id="UP000238007">
    <property type="component" value="Unassembled WGS sequence"/>
</dbReference>
<sequence length="124" mass="14851">MDPEFYCEQSRDYAQAKHSFPMMGWITYLSQECIDDYALDMDRIRAVAQKVEEVGPTKSAGMLFRIQFHEGRDDWQETLPAITQMCLEADQHRYKLGEYRERPPEERSVDGWHTWLLPDEWWKS</sequence>
<evidence type="ECO:0000313" key="1">
    <source>
        <dbReference type="EMBL" id="PRY74639.1"/>
    </source>
</evidence>
<protein>
    <submittedName>
        <fullName evidence="1">Uncharacterized protein</fullName>
    </submittedName>
</protein>
<dbReference type="OrthoDB" id="5298197at2"/>
<keyword evidence="2" id="KW-1185">Reference proteome</keyword>